<feature type="transmembrane region" description="Helical" evidence="7">
    <location>
        <begin position="88"/>
        <end position="111"/>
    </location>
</feature>
<sequence>MSYPKYQRMQDELPIPQSPPPYLENQSNLPKISTESTHCMEHEKFPVVPPQDLPIYGPDETASKHIPILQQPRSVIIVPVQPTEEPDYMAYSIFSILCCFLPLGVAAFVFSKLTQKANREGNMAAARRHSKTAVILAHTSLGIGVPLIILYLIFIMK</sequence>
<dbReference type="GeneID" id="103067199"/>
<dbReference type="RefSeq" id="XP_007442506.3">
    <property type="nucleotide sequence ID" value="XM_007442444.3"/>
</dbReference>
<dbReference type="InterPro" id="IPR007593">
    <property type="entry name" value="CD225/Dispanin_fam"/>
</dbReference>
<dbReference type="GO" id="GO:0016020">
    <property type="term" value="C:membrane"/>
    <property type="evidence" value="ECO:0007669"/>
    <property type="project" value="UniProtKB-SubCell"/>
</dbReference>
<evidence type="ECO:0000313" key="9">
    <source>
        <dbReference type="RefSeq" id="XP_007442506.3"/>
    </source>
</evidence>
<dbReference type="PANTHER" id="PTHR14948">
    <property type="entry name" value="NG5"/>
    <property type="match status" value="1"/>
</dbReference>
<dbReference type="InterPro" id="IPR051423">
    <property type="entry name" value="CD225/Dispanin"/>
</dbReference>
<evidence type="ECO:0000256" key="4">
    <source>
        <dbReference type="ARBA" id="ARBA00022989"/>
    </source>
</evidence>
<proteinExistence type="inferred from homology"/>
<dbReference type="AlphaFoldDB" id="A0A9F2RBI7"/>
<evidence type="ECO:0000256" key="2">
    <source>
        <dbReference type="ARBA" id="ARBA00006843"/>
    </source>
</evidence>
<accession>A0A9F2RBI7</accession>
<keyword evidence="4 7" id="KW-1133">Transmembrane helix</keyword>
<organism evidence="8 9">
    <name type="scientific">Python bivittatus</name>
    <name type="common">Burmese python</name>
    <name type="synonym">Python molurus bivittatus</name>
    <dbReference type="NCBI Taxonomy" id="176946"/>
    <lineage>
        <taxon>Eukaryota</taxon>
        <taxon>Metazoa</taxon>
        <taxon>Chordata</taxon>
        <taxon>Craniata</taxon>
        <taxon>Vertebrata</taxon>
        <taxon>Euteleostomi</taxon>
        <taxon>Lepidosauria</taxon>
        <taxon>Squamata</taxon>
        <taxon>Bifurcata</taxon>
        <taxon>Unidentata</taxon>
        <taxon>Episquamata</taxon>
        <taxon>Toxicofera</taxon>
        <taxon>Serpentes</taxon>
        <taxon>Henophidia</taxon>
        <taxon>Pythonidae</taxon>
        <taxon>Python</taxon>
    </lineage>
</organism>
<evidence type="ECO:0000256" key="3">
    <source>
        <dbReference type="ARBA" id="ARBA00022692"/>
    </source>
</evidence>
<reference evidence="9" key="1">
    <citation type="submission" date="2025-08" db="UniProtKB">
        <authorList>
            <consortium name="RefSeq"/>
        </authorList>
    </citation>
    <scope>IDENTIFICATION</scope>
    <source>
        <tissue evidence="9">Liver</tissue>
    </source>
</reference>
<dbReference type="KEGG" id="pbi:103067199"/>
<evidence type="ECO:0000256" key="5">
    <source>
        <dbReference type="ARBA" id="ARBA00023136"/>
    </source>
</evidence>
<dbReference type="Proteomes" id="UP000695026">
    <property type="component" value="Unplaced"/>
</dbReference>
<feature type="region of interest" description="Disordered" evidence="6">
    <location>
        <begin position="1"/>
        <end position="28"/>
    </location>
</feature>
<keyword evidence="8" id="KW-1185">Reference proteome</keyword>
<comment type="subcellular location">
    <subcellularLocation>
        <location evidence="1">Membrane</location>
    </subcellularLocation>
</comment>
<evidence type="ECO:0000313" key="8">
    <source>
        <dbReference type="Proteomes" id="UP000695026"/>
    </source>
</evidence>
<gene>
    <name evidence="9" type="primary">LOC103067199</name>
</gene>
<dbReference type="Pfam" id="PF04505">
    <property type="entry name" value="CD225"/>
    <property type="match status" value="1"/>
</dbReference>
<evidence type="ECO:0000256" key="1">
    <source>
        <dbReference type="ARBA" id="ARBA00004370"/>
    </source>
</evidence>
<name>A0A9F2RBI7_PYTBI</name>
<dbReference type="PANTHER" id="PTHR14948:SF46">
    <property type="entry name" value="DISPANIN SUBFAMILY A MEMBER 2B-LIKE-RELATED"/>
    <property type="match status" value="1"/>
</dbReference>
<comment type="similarity">
    <text evidence="2">Belongs to the CD225/Dispanin family.</text>
</comment>
<keyword evidence="5 7" id="KW-0472">Membrane</keyword>
<evidence type="ECO:0000256" key="7">
    <source>
        <dbReference type="SAM" id="Phobius"/>
    </source>
</evidence>
<evidence type="ECO:0000256" key="6">
    <source>
        <dbReference type="SAM" id="MobiDB-lite"/>
    </source>
</evidence>
<feature type="transmembrane region" description="Helical" evidence="7">
    <location>
        <begin position="132"/>
        <end position="154"/>
    </location>
</feature>
<dbReference type="OrthoDB" id="6083617at2759"/>
<keyword evidence="3 7" id="KW-0812">Transmembrane</keyword>
<protein>
    <submittedName>
        <fullName evidence="9">Synapse differentiation-inducing gene protein 1-like</fullName>
    </submittedName>
</protein>